<dbReference type="InParanoid" id="D8TJ01"/>
<dbReference type="GeneID" id="9617598"/>
<protein>
    <submittedName>
        <fullName evidence="2">Uncharacterized protein</fullName>
    </submittedName>
</protein>
<gene>
    <name evidence="2" type="ORF">VOLCADRAFT_86559</name>
</gene>
<evidence type="ECO:0000256" key="1">
    <source>
        <dbReference type="SAM" id="MobiDB-lite"/>
    </source>
</evidence>
<accession>D8TJ01</accession>
<sequence>MADQILPANIPNNNIQNNHNNVVIPPPAAAQGVPAQVVEQLIQHQNFNAVFTNINAGREEALSRRYTDLEQNREASCPKAVKFMAAWIRDIGSKVYSAHSALKVIQATVADVGPVVDILQQSIFIMDLLYASCDAGGRCHQYHLEVMQQYFNNNRHQAVSPTAEVKADTDRLYDCGEDRFRRAVRDVKDRMGTNPLQEVQNFGGRGNSRSRGGYGAQRFHPYQGGGAYPNFSGHQQFSGQPQFGGQQQYHQPPPMGPMMPAGRGRGRGPM</sequence>
<dbReference type="OrthoDB" id="557525at2759"/>
<dbReference type="RefSeq" id="XP_002946361.1">
    <property type="nucleotide sequence ID" value="XM_002946315.1"/>
</dbReference>
<feature type="compositionally biased region" description="Low complexity" evidence="1">
    <location>
        <begin position="231"/>
        <end position="250"/>
    </location>
</feature>
<evidence type="ECO:0000313" key="2">
    <source>
        <dbReference type="EMBL" id="EFJ52288.1"/>
    </source>
</evidence>
<dbReference type="EMBL" id="GL378324">
    <property type="protein sequence ID" value="EFJ52288.1"/>
    <property type="molecule type" value="Genomic_DNA"/>
</dbReference>
<dbReference type="Proteomes" id="UP000001058">
    <property type="component" value="Unassembled WGS sequence"/>
</dbReference>
<organism evidence="3">
    <name type="scientific">Volvox carteri f. nagariensis</name>
    <dbReference type="NCBI Taxonomy" id="3068"/>
    <lineage>
        <taxon>Eukaryota</taxon>
        <taxon>Viridiplantae</taxon>
        <taxon>Chlorophyta</taxon>
        <taxon>core chlorophytes</taxon>
        <taxon>Chlorophyceae</taxon>
        <taxon>CS clade</taxon>
        <taxon>Chlamydomonadales</taxon>
        <taxon>Volvocaceae</taxon>
        <taxon>Volvox</taxon>
    </lineage>
</organism>
<proteinExistence type="predicted"/>
<feature type="region of interest" description="Disordered" evidence="1">
    <location>
        <begin position="195"/>
        <end position="270"/>
    </location>
</feature>
<dbReference type="KEGG" id="vcn:VOLCADRAFT_86559"/>
<evidence type="ECO:0000313" key="3">
    <source>
        <dbReference type="Proteomes" id="UP000001058"/>
    </source>
</evidence>
<keyword evidence="3" id="KW-1185">Reference proteome</keyword>
<reference evidence="2 3" key="1">
    <citation type="journal article" date="2010" name="Science">
        <title>Genomic analysis of organismal complexity in the multicellular green alga Volvox carteri.</title>
        <authorList>
            <person name="Prochnik S.E."/>
            <person name="Umen J."/>
            <person name="Nedelcu A.M."/>
            <person name="Hallmann A."/>
            <person name="Miller S.M."/>
            <person name="Nishii I."/>
            <person name="Ferris P."/>
            <person name="Kuo A."/>
            <person name="Mitros T."/>
            <person name="Fritz-Laylin L.K."/>
            <person name="Hellsten U."/>
            <person name="Chapman J."/>
            <person name="Simakov O."/>
            <person name="Rensing S.A."/>
            <person name="Terry A."/>
            <person name="Pangilinan J."/>
            <person name="Kapitonov V."/>
            <person name="Jurka J."/>
            <person name="Salamov A."/>
            <person name="Shapiro H."/>
            <person name="Schmutz J."/>
            <person name="Grimwood J."/>
            <person name="Lindquist E."/>
            <person name="Lucas S."/>
            <person name="Grigoriev I.V."/>
            <person name="Schmitt R."/>
            <person name="Kirk D."/>
            <person name="Rokhsar D.S."/>
        </authorList>
    </citation>
    <scope>NUCLEOTIDE SEQUENCE [LARGE SCALE GENOMIC DNA]</scope>
    <source>
        <strain evidence="3">f. Nagariensis / Eve</strain>
    </source>
</reference>
<name>D8TJ01_VOLCA</name>
<dbReference type="AlphaFoldDB" id="D8TJ01"/>